<keyword evidence="3" id="KW-1185">Reference proteome</keyword>
<evidence type="ECO:0000313" key="3">
    <source>
        <dbReference type="Proteomes" id="UP001216579"/>
    </source>
</evidence>
<name>A0ABT5ZGE6_9ACTN</name>
<feature type="region of interest" description="Disordered" evidence="1">
    <location>
        <begin position="128"/>
        <end position="157"/>
    </location>
</feature>
<dbReference type="SUPFAM" id="SSF46458">
    <property type="entry name" value="Globin-like"/>
    <property type="match status" value="1"/>
</dbReference>
<dbReference type="RefSeq" id="WP_276092493.1">
    <property type="nucleotide sequence ID" value="NZ_JARJBC010000003.1"/>
</dbReference>
<dbReference type="Proteomes" id="UP001216579">
    <property type="component" value="Unassembled WGS sequence"/>
</dbReference>
<organism evidence="2 3">
    <name type="scientific">Streptomyces silvisoli</name>
    <dbReference type="NCBI Taxonomy" id="3034235"/>
    <lineage>
        <taxon>Bacteria</taxon>
        <taxon>Bacillati</taxon>
        <taxon>Actinomycetota</taxon>
        <taxon>Actinomycetes</taxon>
        <taxon>Kitasatosporales</taxon>
        <taxon>Streptomycetaceae</taxon>
        <taxon>Streptomyces</taxon>
    </lineage>
</organism>
<evidence type="ECO:0000256" key="1">
    <source>
        <dbReference type="SAM" id="MobiDB-lite"/>
    </source>
</evidence>
<comment type="caution">
    <text evidence="2">The sequence shown here is derived from an EMBL/GenBank/DDBJ whole genome shotgun (WGS) entry which is preliminary data.</text>
</comment>
<reference evidence="2 3" key="1">
    <citation type="submission" date="2023-03" db="EMBL/GenBank/DDBJ databases">
        <title>Draft genome sequence of Streptomyces sp. RB6PN23 isolated from peat swamp forest in Thailand.</title>
        <authorList>
            <person name="Klaysubun C."/>
            <person name="Duangmal K."/>
        </authorList>
    </citation>
    <scope>NUCLEOTIDE SEQUENCE [LARGE SCALE GENOMIC DNA]</scope>
    <source>
        <strain evidence="2 3">RB6PN23</strain>
    </source>
</reference>
<dbReference type="CDD" id="cd08916">
    <property type="entry name" value="TrHb3_P"/>
    <property type="match status" value="1"/>
</dbReference>
<gene>
    <name evidence="2" type="ORF">P3G67_05745</name>
</gene>
<protein>
    <submittedName>
        <fullName evidence="2">Group III truncated hemoglobin</fullName>
    </submittedName>
</protein>
<evidence type="ECO:0000313" key="2">
    <source>
        <dbReference type="EMBL" id="MDF3288741.1"/>
    </source>
</evidence>
<dbReference type="EMBL" id="JARJBC010000003">
    <property type="protein sequence ID" value="MDF3288741.1"/>
    <property type="molecule type" value="Genomic_DNA"/>
</dbReference>
<sequence length="157" mass="17094">MAGPRPVPPAGRRDLGDRGDVLALLDDFYRAVLTDDVLAPVFEGVGADVPAHLPVIADFWAGQLFGHGAYRGGLLRAHQRVHGEHPLNQGHFTRWLLLWNRAVDARWSGPVAERAKAQAARIATAMHGRLEGQRSTPQEVLGASAPRLPVVHQPHSH</sequence>
<accession>A0ABT5ZGE6</accession>
<dbReference type="InterPro" id="IPR009050">
    <property type="entry name" value="Globin-like_sf"/>
</dbReference>
<dbReference type="Gene3D" id="1.10.490.10">
    <property type="entry name" value="Globins"/>
    <property type="match status" value="1"/>
</dbReference>
<dbReference type="InterPro" id="IPR012292">
    <property type="entry name" value="Globin/Proto"/>
</dbReference>
<proteinExistence type="predicted"/>